<reference evidence="1 2" key="1">
    <citation type="submission" date="2016-11" db="EMBL/GenBank/DDBJ databases">
        <title>Description of two novel members of the family Erysipelotrichaceae: Ileibacterium lipovorans gen. nov., sp. nov. and Dubosiella newyorkensis, gen. nov., sp. nov.</title>
        <authorList>
            <person name="Cox L.M."/>
            <person name="Sohn J."/>
            <person name="Tyrrell K.L."/>
            <person name="Citron D.M."/>
            <person name="Lawson P.A."/>
            <person name="Patel N.B."/>
            <person name="Iizumi T."/>
            <person name="Perez-Perez G.I."/>
            <person name="Goldstein E.J."/>
            <person name="Blaser M.J."/>
        </authorList>
    </citation>
    <scope>NUCLEOTIDE SEQUENCE [LARGE SCALE GENOMIC DNA]</scope>
    <source>
        <strain evidence="1 2">NYU-BL-A4</strain>
    </source>
</reference>
<evidence type="ECO:0000313" key="1">
    <source>
        <dbReference type="EMBL" id="OLU46589.1"/>
    </source>
</evidence>
<sequence length="108" mass="12383">METLQTIKLMLDQRDEANDDQLKAVLNLAQARLLVLLGVQTMPEELSYILVEVAIKRFNRIGSEGVASHSIEGESMTFTDDDFAPFEDDMQAWRSKQHDQKKGRVRFL</sequence>
<protein>
    <recommendedName>
        <fullName evidence="3">Phage head-tail connector protein</fullName>
    </recommendedName>
</protein>
<gene>
    <name evidence="1" type="ORF">BO225_05300</name>
</gene>
<organism evidence="1 2">
    <name type="scientific">Dubosiella newyorkensis</name>
    <dbReference type="NCBI Taxonomy" id="1862672"/>
    <lineage>
        <taxon>Bacteria</taxon>
        <taxon>Bacillati</taxon>
        <taxon>Bacillota</taxon>
        <taxon>Erysipelotrichia</taxon>
        <taxon>Erysipelotrichales</taxon>
        <taxon>Erysipelotrichaceae</taxon>
        <taxon>Dubosiella</taxon>
    </lineage>
</organism>
<evidence type="ECO:0008006" key="3">
    <source>
        <dbReference type="Google" id="ProtNLM"/>
    </source>
</evidence>
<keyword evidence="2" id="KW-1185">Reference proteome</keyword>
<dbReference type="Proteomes" id="UP000186705">
    <property type="component" value="Unassembled WGS sequence"/>
</dbReference>
<evidence type="ECO:0000313" key="2">
    <source>
        <dbReference type="Proteomes" id="UP000186705"/>
    </source>
</evidence>
<dbReference type="RefSeq" id="WP_158023791.1">
    <property type="nucleotide sequence ID" value="NZ_CAOOJT010000045.1"/>
</dbReference>
<dbReference type="Pfam" id="PF05135">
    <property type="entry name" value="Phage_connect_1"/>
    <property type="match status" value="1"/>
</dbReference>
<dbReference type="AlphaFoldDB" id="A0A1U7NMR6"/>
<proteinExistence type="predicted"/>
<dbReference type="InterPro" id="IPR021146">
    <property type="entry name" value="Phage_gp6-like_head-tail"/>
</dbReference>
<dbReference type="OrthoDB" id="1701341at2"/>
<dbReference type="EMBL" id="MPKA01000062">
    <property type="protein sequence ID" value="OLU46589.1"/>
    <property type="molecule type" value="Genomic_DNA"/>
</dbReference>
<name>A0A1U7NMR6_9FIRM</name>
<comment type="caution">
    <text evidence="1">The sequence shown here is derived from an EMBL/GenBank/DDBJ whole genome shotgun (WGS) entry which is preliminary data.</text>
</comment>
<accession>A0A1U7NMR6</accession>
<dbReference type="STRING" id="1862672.BO225_05300"/>